<evidence type="ECO:0000313" key="1">
    <source>
        <dbReference type="EMBL" id="ATL70033.1"/>
    </source>
</evidence>
<sequence>MHSIGDGVLQIIIGYSEMARSPMHYDALVEREPEAMTTFYQQSGIASLNNLELHAEIVGISSSGSYLKLENGDAGFMENTRTQQWVDGPDTPKVGDALSVVVVDATKYPIRVSSLALDMDSARRSTEDESSKRTRP</sequence>
<dbReference type="EMBL" id="CP023778">
    <property type="protein sequence ID" value="ATL70033.1"/>
    <property type="molecule type" value="Genomic_DNA"/>
</dbReference>
<dbReference type="AlphaFoldDB" id="A0A291RRC9"/>
<accession>A0A291RRC9</accession>
<dbReference type="KEGG" id="ntp:CRH09_31465"/>
<organism evidence="1 2">
    <name type="scientific">Nocardia terpenica</name>
    <dbReference type="NCBI Taxonomy" id="455432"/>
    <lineage>
        <taxon>Bacteria</taxon>
        <taxon>Bacillati</taxon>
        <taxon>Actinomycetota</taxon>
        <taxon>Actinomycetes</taxon>
        <taxon>Mycobacteriales</taxon>
        <taxon>Nocardiaceae</taxon>
        <taxon>Nocardia</taxon>
    </lineage>
</organism>
<proteinExistence type="predicted"/>
<protein>
    <submittedName>
        <fullName evidence="1">Uncharacterized protein</fullName>
    </submittedName>
</protein>
<name>A0A291RRC9_9NOCA</name>
<evidence type="ECO:0000313" key="2">
    <source>
        <dbReference type="Proteomes" id="UP000221961"/>
    </source>
</evidence>
<reference evidence="1 2" key="1">
    <citation type="submission" date="2017-10" db="EMBL/GenBank/DDBJ databases">
        <title>Comparative genomics between pathogenic Norcardia.</title>
        <authorList>
            <person name="Zeng L."/>
        </authorList>
    </citation>
    <scope>NUCLEOTIDE SEQUENCE [LARGE SCALE GENOMIC DNA]</scope>
    <source>
        <strain evidence="1 2">NC_YFY_NT001</strain>
    </source>
</reference>
<gene>
    <name evidence="1" type="ORF">CRH09_31465</name>
</gene>
<dbReference type="Proteomes" id="UP000221961">
    <property type="component" value="Chromosome"/>
</dbReference>